<dbReference type="AlphaFoldDB" id="A0AAD7MLY1"/>
<organism evidence="2 3">
    <name type="scientific">Mycena maculata</name>
    <dbReference type="NCBI Taxonomy" id="230809"/>
    <lineage>
        <taxon>Eukaryota</taxon>
        <taxon>Fungi</taxon>
        <taxon>Dikarya</taxon>
        <taxon>Basidiomycota</taxon>
        <taxon>Agaricomycotina</taxon>
        <taxon>Agaricomycetes</taxon>
        <taxon>Agaricomycetidae</taxon>
        <taxon>Agaricales</taxon>
        <taxon>Marasmiineae</taxon>
        <taxon>Mycenaceae</taxon>
        <taxon>Mycena</taxon>
    </lineage>
</organism>
<feature type="transmembrane region" description="Helical" evidence="1">
    <location>
        <begin position="91"/>
        <end position="112"/>
    </location>
</feature>
<accession>A0AAD7MLY1</accession>
<feature type="transmembrane region" description="Helical" evidence="1">
    <location>
        <begin position="21"/>
        <end position="43"/>
    </location>
</feature>
<keyword evidence="1" id="KW-1133">Transmembrane helix</keyword>
<protein>
    <submittedName>
        <fullName evidence="2">Uncharacterized protein</fullName>
    </submittedName>
</protein>
<keyword evidence="1" id="KW-0472">Membrane</keyword>
<proteinExistence type="predicted"/>
<evidence type="ECO:0000313" key="3">
    <source>
        <dbReference type="Proteomes" id="UP001215280"/>
    </source>
</evidence>
<feature type="transmembrane region" description="Helical" evidence="1">
    <location>
        <begin position="203"/>
        <end position="225"/>
    </location>
</feature>
<dbReference type="Proteomes" id="UP001215280">
    <property type="component" value="Unassembled WGS sequence"/>
</dbReference>
<feature type="transmembrane region" description="Helical" evidence="1">
    <location>
        <begin position="173"/>
        <end position="197"/>
    </location>
</feature>
<evidence type="ECO:0000313" key="2">
    <source>
        <dbReference type="EMBL" id="KAJ7723634.1"/>
    </source>
</evidence>
<feature type="transmembrane region" description="Helical" evidence="1">
    <location>
        <begin position="55"/>
        <end position="79"/>
    </location>
</feature>
<gene>
    <name evidence="2" type="ORF">DFH07DRAFT_971489</name>
</gene>
<sequence>MTPQVHPDELSSQLWLSELEIGVAAFLYGIYCMLFSRCTHILVTRMQQLERQWILLGATIILFILSTGQIVVLTIESAIVVEQSSIDIDVILNASVLIYVSSCVVSDALLIYRCYVIWNENLYVVAIPIILLVNAHLDRTQLDQFTLLIVFRIARASVQSPAVKLNGEIRKRYLVAGSTILESGVLYTVFVVVHFVLFYRGSMIAPVLFSAVSQVVGIAPTLIFVRVGLEEKSSSSVSKV</sequence>
<keyword evidence="1" id="KW-0812">Transmembrane</keyword>
<comment type="caution">
    <text evidence="2">The sequence shown here is derived from an EMBL/GenBank/DDBJ whole genome shotgun (WGS) entry which is preliminary data.</text>
</comment>
<name>A0AAD7MLY1_9AGAR</name>
<keyword evidence="3" id="KW-1185">Reference proteome</keyword>
<reference evidence="2" key="1">
    <citation type="submission" date="2023-03" db="EMBL/GenBank/DDBJ databases">
        <title>Massive genome expansion in bonnet fungi (Mycena s.s.) driven by repeated elements and novel gene families across ecological guilds.</title>
        <authorList>
            <consortium name="Lawrence Berkeley National Laboratory"/>
            <person name="Harder C.B."/>
            <person name="Miyauchi S."/>
            <person name="Viragh M."/>
            <person name="Kuo A."/>
            <person name="Thoen E."/>
            <person name="Andreopoulos B."/>
            <person name="Lu D."/>
            <person name="Skrede I."/>
            <person name="Drula E."/>
            <person name="Henrissat B."/>
            <person name="Morin E."/>
            <person name="Kohler A."/>
            <person name="Barry K."/>
            <person name="LaButti K."/>
            <person name="Morin E."/>
            <person name="Salamov A."/>
            <person name="Lipzen A."/>
            <person name="Mereny Z."/>
            <person name="Hegedus B."/>
            <person name="Baldrian P."/>
            <person name="Stursova M."/>
            <person name="Weitz H."/>
            <person name="Taylor A."/>
            <person name="Grigoriev I.V."/>
            <person name="Nagy L.G."/>
            <person name="Martin F."/>
            <person name="Kauserud H."/>
        </authorList>
    </citation>
    <scope>NUCLEOTIDE SEQUENCE</scope>
    <source>
        <strain evidence="2">CBHHK188m</strain>
    </source>
</reference>
<dbReference type="EMBL" id="JARJLG010000245">
    <property type="protein sequence ID" value="KAJ7723634.1"/>
    <property type="molecule type" value="Genomic_DNA"/>
</dbReference>
<evidence type="ECO:0000256" key="1">
    <source>
        <dbReference type="SAM" id="Phobius"/>
    </source>
</evidence>